<dbReference type="AlphaFoldDB" id="A0A1X6ZQ34"/>
<dbReference type="Proteomes" id="UP000193778">
    <property type="component" value="Unassembled WGS sequence"/>
</dbReference>
<dbReference type="Pfam" id="PF01471">
    <property type="entry name" value="PG_binding_1"/>
    <property type="match status" value="1"/>
</dbReference>
<feature type="compositionally biased region" description="Polar residues" evidence="1">
    <location>
        <begin position="193"/>
        <end position="206"/>
    </location>
</feature>
<name>A0A1X6ZQ34_9RHOB</name>
<feature type="signal peptide" evidence="2">
    <location>
        <begin position="1"/>
        <end position="19"/>
    </location>
</feature>
<dbReference type="RefSeq" id="WP_085823308.1">
    <property type="nucleotide sequence ID" value="NZ_FWFP01000008.1"/>
</dbReference>
<feature type="domain" description="Peptidoglycan binding-like" evidence="3">
    <location>
        <begin position="77"/>
        <end position="117"/>
    </location>
</feature>
<dbReference type="InterPro" id="IPR036365">
    <property type="entry name" value="PGBD-like_sf"/>
</dbReference>
<accession>A0A1X6ZQ34</accession>
<evidence type="ECO:0000313" key="5">
    <source>
        <dbReference type="Proteomes" id="UP000193778"/>
    </source>
</evidence>
<evidence type="ECO:0000256" key="1">
    <source>
        <dbReference type="SAM" id="MobiDB-lite"/>
    </source>
</evidence>
<dbReference type="InterPro" id="IPR036366">
    <property type="entry name" value="PGBDSf"/>
</dbReference>
<feature type="compositionally biased region" description="Low complexity" evidence="1">
    <location>
        <begin position="54"/>
        <end position="63"/>
    </location>
</feature>
<keyword evidence="2" id="KW-0732">Signal</keyword>
<reference evidence="5" key="1">
    <citation type="submission" date="2017-03" db="EMBL/GenBank/DDBJ databases">
        <authorList>
            <person name="Rodrigo-Torres L."/>
            <person name="Arahal R.D."/>
            <person name="Lucena T."/>
        </authorList>
    </citation>
    <scope>NUCLEOTIDE SEQUENCE [LARGE SCALE GENOMIC DNA]</scope>
    <source>
        <strain evidence="5">CECT 8411</strain>
    </source>
</reference>
<gene>
    <name evidence="4" type="ORF">RUM8411_02800</name>
</gene>
<organism evidence="4 5">
    <name type="scientific">Ruegeria meonggei</name>
    <dbReference type="NCBI Taxonomy" id="1446476"/>
    <lineage>
        <taxon>Bacteria</taxon>
        <taxon>Pseudomonadati</taxon>
        <taxon>Pseudomonadota</taxon>
        <taxon>Alphaproteobacteria</taxon>
        <taxon>Rhodobacterales</taxon>
        <taxon>Roseobacteraceae</taxon>
        <taxon>Ruegeria</taxon>
    </lineage>
</organism>
<proteinExistence type="predicted"/>
<dbReference type="Gene3D" id="1.10.101.10">
    <property type="entry name" value="PGBD-like superfamily/PGBD"/>
    <property type="match status" value="1"/>
</dbReference>
<feature type="region of interest" description="Disordered" evidence="1">
    <location>
        <begin position="50"/>
        <end position="74"/>
    </location>
</feature>
<dbReference type="SUPFAM" id="SSF47090">
    <property type="entry name" value="PGBD-like"/>
    <property type="match status" value="1"/>
</dbReference>
<feature type="chain" id="PRO_5012100879" evidence="2">
    <location>
        <begin position="20"/>
        <end position="415"/>
    </location>
</feature>
<evidence type="ECO:0000259" key="3">
    <source>
        <dbReference type="Pfam" id="PF01471"/>
    </source>
</evidence>
<sequence length="415" mass="44187">MIIRFIATLGIALSLSATAPQTARADAGEILGGAVVGGVIGYAIGKDQQRKQQARTTTRTTRTYRPGIPSTSQGAQTQTALNYFGYNAGRVDGQVGRGTRTAIERYQASMGYPVNGYDFQPYQYDFLNQAYYWATSGGQAATQLSGQPLLMAYRRQIQTGTTLAATPQVAAPATPVVTPQQPVVAPQSEVAPATSTTETASNSLPTLFSGGTARPSLANRCSAVMLQTSTNGGYTTLANMSDPDFALSEQFCLARSYAMARGEDLMQNIQGLTPDQVSAQCDSYGETLAPQVIALSLSSKADAETQMRKYALDTGLSPEDLAATSKVCLAFGYRQDNMNTAVGSALMLVAMGEPAYGELIGHHLREGFGVQERRDLSMQWYDASLSALDAGSQAVFLPSQSDRPQLLRAAMIQAQ</sequence>
<feature type="region of interest" description="Disordered" evidence="1">
    <location>
        <begin position="187"/>
        <end position="207"/>
    </location>
</feature>
<keyword evidence="5" id="KW-1185">Reference proteome</keyword>
<dbReference type="OrthoDB" id="7444491at2"/>
<dbReference type="InterPro" id="IPR002477">
    <property type="entry name" value="Peptidoglycan-bd-like"/>
</dbReference>
<evidence type="ECO:0000313" key="4">
    <source>
        <dbReference type="EMBL" id="SLN57847.1"/>
    </source>
</evidence>
<evidence type="ECO:0000256" key="2">
    <source>
        <dbReference type="SAM" id="SignalP"/>
    </source>
</evidence>
<dbReference type="EMBL" id="FWFP01000008">
    <property type="protein sequence ID" value="SLN57847.1"/>
    <property type="molecule type" value="Genomic_DNA"/>
</dbReference>
<protein>
    <submittedName>
        <fullName evidence="4">Putative peptidoglycan binding domain protein</fullName>
    </submittedName>
</protein>